<keyword evidence="1" id="KW-0732">Signal</keyword>
<dbReference type="RefSeq" id="WP_061276934.1">
    <property type="nucleotide sequence ID" value="NZ_CP023525.1"/>
</dbReference>
<feature type="signal peptide" evidence="1">
    <location>
        <begin position="1"/>
        <end position="26"/>
    </location>
</feature>
<dbReference type="AlphaFoldDB" id="A0A291E3A5"/>
<protein>
    <submittedName>
        <fullName evidence="2">Integrating conjugative element protein</fullName>
    </submittedName>
</protein>
<sequence length="178" mass="18589">MKMLSFSRSFLFSGLLSVLLFPALTAAALHVIADVGGADAAPFYGSINRQDGTPQALPPATAPGQDEAAMLPVTTPELTPGAVSDRPLQLPGIGALFLVGEDPGSRTWLVRNAAVLAARHAVGMVVNVTTVVNLQALRELAQGVEMAPASGSELARRLRLEHYPVLITDTGLSQQVTP</sequence>
<evidence type="ECO:0000313" key="3">
    <source>
        <dbReference type="Proteomes" id="UP000217979"/>
    </source>
</evidence>
<dbReference type="Proteomes" id="UP000217979">
    <property type="component" value="Chromosome"/>
</dbReference>
<dbReference type="EMBL" id="CP023525">
    <property type="protein sequence ID" value="ATF94565.1"/>
    <property type="molecule type" value="Genomic_DNA"/>
</dbReference>
<dbReference type="InterPro" id="IPR021300">
    <property type="entry name" value="Integr_conj_element_PFL4695"/>
</dbReference>
<dbReference type="Pfam" id="PF11072">
    <property type="entry name" value="DUF2859"/>
    <property type="match status" value="1"/>
</dbReference>
<reference evidence="2 3" key="1">
    <citation type="submission" date="2017-09" db="EMBL/GenBank/DDBJ databases">
        <title>FDA dAtabase for Regulatory Grade micrObial Sequences (FDA-ARGOS): Supporting development and validation of Infectious Disease Dx tests.</title>
        <authorList>
            <person name="Minogue T."/>
            <person name="Wolcott M."/>
            <person name="Wasieloski L."/>
            <person name="Aguilar W."/>
            <person name="Moore D."/>
            <person name="Tallon L."/>
            <person name="Sadzewicz L."/>
            <person name="Ott S."/>
            <person name="Zhao X."/>
            <person name="Nagaraj S."/>
            <person name="Vavikolanu K."/>
            <person name="Aluvathingal J."/>
            <person name="Nadendla S."/>
            <person name="Sichtig H."/>
        </authorList>
    </citation>
    <scope>NUCLEOTIDE SEQUENCE [LARGE SCALE GENOMIC DNA]</scope>
    <source>
        <strain evidence="2 3">FDAARGOS_392</strain>
    </source>
</reference>
<dbReference type="NCBIfam" id="TIGR03765">
    <property type="entry name" value="ICE_PFL_4695"/>
    <property type="match status" value="1"/>
</dbReference>
<accession>A0A291E3A5</accession>
<feature type="chain" id="PRO_5012538836" evidence="1">
    <location>
        <begin position="27"/>
        <end position="178"/>
    </location>
</feature>
<organism evidence="2 3">
    <name type="scientific">Cedecea neteri</name>
    <dbReference type="NCBI Taxonomy" id="158822"/>
    <lineage>
        <taxon>Bacteria</taxon>
        <taxon>Pseudomonadati</taxon>
        <taxon>Pseudomonadota</taxon>
        <taxon>Gammaproteobacteria</taxon>
        <taxon>Enterobacterales</taxon>
        <taxon>Enterobacteriaceae</taxon>
        <taxon>Cedecea</taxon>
    </lineage>
</organism>
<gene>
    <name evidence="2" type="ORF">CO704_21960</name>
</gene>
<evidence type="ECO:0000313" key="2">
    <source>
        <dbReference type="EMBL" id="ATF94565.1"/>
    </source>
</evidence>
<name>A0A291E3A5_9ENTR</name>
<evidence type="ECO:0000256" key="1">
    <source>
        <dbReference type="SAM" id="SignalP"/>
    </source>
</evidence>
<proteinExistence type="predicted"/>